<keyword evidence="3" id="KW-1185">Reference proteome</keyword>
<evidence type="ECO:0000313" key="3">
    <source>
        <dbReference type="Proteomes" id="UP000002069"/>
    </source>
</evidence>
<evidence type="ECO:0000256" key="1">
    <source>
        <dbReference type="SAM" id="Phobius"/>
    </source>
</evidence>
<organism evidence="2 3">
    <name type="scientific">Cronobacter turicensis (strain DSM 18703 / CCUG 55852 / LMG 23827 / z3032)</name>
    <dbReference type="NCBI Taxonomy" id="693216"/>
    <lineage>
        <taxon>Bacteria</taxon>
        <taxon>Pseudomonadati</taxon>
        <taxon>Pseudomonadota</taxon>
        <taxon>Gammaproteobacteria</taxon>
        <taxon>Enterobacterales</taxon>
        <taxon>Enterobacteriaceae</taxon>
        <taxon>Cronobacter</taxon>
    </lineage>
</organism>
<proteinExistence type="predicted"/>
<dbReference type="EMBL" id="FN543093">
    <property type="protein sequence ID" value="CBA34056.1"/>
    <property type="molecule type" value="Genomic_DNA"/>
</dbReference>
<dbReference type="PANTHER" id="PTHR38598:SF1">
    <property type="entry name" value="INNER MEMBRANE PROTEIN YJCH"/>
    <property type="match status" value="1"/>
</dbReference>
<dbReference type="AlphaFoldDB" id="C9Y1C8"/>
<feature type="transmembrane region" description="Helical" evidence="1">
    <location>
        <begin position="80"/>
        <end position="101"/>
    </location>
</feature>
<keyword evidence="1" id="KW-1133">Transmembrane helix</keyword>
<reference evidence="2 3" key="1">
    <citation type="journal article" date="2010" name="J. Bacteriol.">
        <title>Complete Genome Sequence of Cronobacter turicensis LMG 23827, a foodborne pathogen causing deaths in neonates.</title>
        <authorList>
            <person name="Stephan R."/>
            <person name="Lehner A."/>
            <person name="Tischler P."/>
            <person name="Rattei T."/>
        </authorList>
    </citation>
    <scope>NUCLEOTIDE SEQUENCE [LARGE SCALE GENOMIC DNA]</scope>
    <source>
        <strain evidence="3">DSM 18703 / CCUG 55852 / LMG 23827 / z3032</strain>
    </source>
</reference>
<dbReference type="Pfam" id="PF04341">
    <property type="entry name" value="DUF485"/>
    <property type="match status" value="1"/>
</dbReference>
<dbReference type="HOGENOM" id="CLU_123372_2_1_6"/>
<feature type="transmembrane region" description="Helical" evidence="1">
    <location>
        <begin position="42"/>
        <end position="68"/>
    </location>
</feature>
<dbReference type="PATRIC" id="fig|693216.3.peg.3537"/>
<dbReference type="Proteomes" id="UP000002069">
    <property type="component" value="Chromosome"/>
</dbReference>
<dbReference type="InterPro" id="IPR052959">
    <property type="entry name" value="Inner_membrane_assoc"/>
</dbReference>
<dbReference type="GO" id="GO:0005886">
    <property type="term" value="C:plasma membrane"/>
    <property type="evidence" value="ECO:0007669"/>
    <property type="project" value="TreeGrafter"/>
</dbReference>
<gene>
    <name evidence="2" type="primary">yjcH</name>
    <name evidence="2" type="ordered locus">Ctu_37390</name>
</gene>
<dbReference type="PANTHER" id="PTHR38598">
    <property type="entry name" value="INNER MEMBRANE PROTEIN YJCH"/>
    <property type="match status" value="1"/>
</dbReference>
<protein>
    <submittedName>
        <fullName evidence="2">Inner membrane protein yjcH</fullName>
    </submittedName>
</protein>
<keyword evidence="1" id="KW-0472">Membrane</keyword>
<name>C9Y1C8_CROTZ</name>
<dbReference type="KEGG" id="ctu:CTU_37390"/>
<keyword evidence="1" id="KW-0812">Transmembrane</keyword>
<evidence type="ECO:0000313" key="2">
    <source>
        <dbReference type="EMBL" id="CBA34056.1"/>
    </source>
</evidence>
<sequence length="121" mass="13383">MGEGIITTPTLLLETAMMNNDICQQIENSAPYRELIHKRQRFAFTLSIIMLIIYVGFILLIAFAPGWLGTPLSPGSSVTRGIPIGIGVILISFILTGVYVWRANTEFDRLNNAVLKEVQSS</sequence>
<accession>C9Y1C8</accession>
<reference evidence="3" key="2">
    <citation type="journal article" date="2011" name="J. Bacteriol.">
        <title>Complete genome sequence of Cronobacter turicensis LMG 23827, a food-borne pathogen causing deaths in neonates.</title>
        <authorList>
            <person name="Stephan R."/>
            <person name="Lehner A."/>
            <person name="Tischler P."/>
            <person name="Rattei T."/>
        </authorList>
    </citation>
    <scope>NUCLEOTIDE SEQUENCE [LARGE SCALE GENOMIC DNA]</scope>
    <source>
        <strain evidence="3">DSM 18703 / CCUG 55852 / LMG 23827 / z3032</strain>
    </source>
</reference>
<dbReference type="InterPro" id="IPR007436">
    <property type="entry name" value="DUF485"/>
</dbReference>